<reference evidence="2" key="1">
    <citation type="submission" date="2023-03" db="EMBL/GenBank/DDBJ databases">
        <title>Massive genome expansion in bonnet fungi (Mycena s.s.) driven by repeated elements and novel gene families across ecological guilds.</title>
        <authorList>
            <consortium name="Lawrence Berkeley National Laboratory"/>
            <person name="Harder C.B."/>
            <person name="Miyauchi S."/>
            <person name="Viragh M."/>
            <person name="Kuo A."/>
            <person name="Thoen E."/>
            <person name="Andreopoulos B."/>
            <person name="Lu D."/>
            <person name="Skrede I."/>
            <person name="Drula E."/>
            <person name="Henrissat B."/>
            <person name="Morin E."/>
            <person name="Kohler A."/>
            <person name="Barry K."/>
            <person name="LaButti K."/>
            <person name="Morin E."/>
            <person name="Salamov A."/>
            <person name="Lipzen A."/>
            <person name="Mereny Z."/>
            <person name="Hegedus B."/>
            <person name="Baldrian P."/>
            <person name="Stursova M."/>
            <person name="Weitz H."/>
            <person name="Taylor A."/>
            <person name="Grigoriev I.V."/>
            <person name="Nagy L.G."/>
            <person name="Martin F."/>
            <person name="Kauserud H."/>
        </authorList>
    </citation>
    <scope>NUCLEOTIDE SEQUENCE</scope>
    <source>
        <strain evidence="2">CBHHK188m</strain>
    </source>
</reference>
<sequence>MIPNMILINQTSPNHRGSTISCIQRGRYWYLQVQDTAYGNITDPFAWDLGQLLPWSLQQEQELARIIWLDDWEAHMNIIEQILSFLRIYLHALFMFFCPRLHPASKGSVPPVFAPIFNLFPHWWSGWNAISTPHGPREPDLWCRYYHLTHAQLHGTAPLDGRDTSWSQQVHFLRVGFLDQPRAALFWRGEPAVVGAAEQPSTKCHEPLMGIYGGIPILIRGVHVKGPMLQNMLQFMLQICCRGLVKKKKYGRGSGIVDGAPDSGAIEGGIDAIIGANGARARLPKKGTDEENTTEPLGTDGDHCHIPFGNDGAGSLMACPIRGGIVDGAHDGGRGGAGPPPKNIK</sequence>
<dbReference type="AlphaFoldDB" id="A0AAD7MTL4"/>
<gene>
    <name evidence="2" type="ORF">DFH07DRAFT_781751</name>
</gene>
<evidence type="ECO:0000313" key="3">
    <source>
        <dbReference type="Proteomes" id="UP001215280"/>
    </source>
</evidence>
<organism evidence="2 3">
    <name type="scientific">Mycena maculata</name>
    <dbReference type="NCBI Taxonomy" id="230809"/>
    <lineage>
        <taxon>Eukaryota</taxon>
        <taxon>Fungi</taxon>
        <taxon>Dikarya</taxon>
        <taxon>Basidiomycota</taxon>
        <taxon>Agaricomycotina</taxon>
        <taxon>Agaricomycetes</taxon>
        <taxon>Agaricomycetidae</taxon>
        <taxon>Agaricales</taxon>
        <taxon>Marasmiineae</taxon>
        <taxon>Mycenaceae</taxon>
        <taxon>Mycena</taxon>
    </lineage>
</organism>
<dbReference type="EMBL" id="JARJLG010000193">
    <property type="protein sequence ID" value="KAJ7730107.1"/>
    <property type="molecule type" value="Genomic_DNA"/>
</dbReference>
<dbReference type="Proteomes" id="UP001215280">
    <property type="component" value="Unassembled WGS sequence"/>
</dbReference>
<protein>
    <submittedName>
        <fullName evidence="2">Uncharacterized protein</fullName>
    </submittedName>
</protein>
<comment type="caution">
    <text evidence="2">The sequence shown here is derived from an EMBL/GenBank/DDBJ whole genome shotgun (WGS) entry which is preliminary data.</text>
</comment>
<name>A0AAD7MTL4_9AGAR</name>
<keyword evidence="3" id="KW-1185">Reference proteome</keyword>
<feature type="region of interest" description="Disordered" evidence="1">
    <location>
        <begin position="283"/>
        <end position="304"/>
    </location>
</feature>
<evidence type="ECO:0000256" key="1">
    <source>
        <dbReference type="SAM" id="MobiDB-lite"/>
    </source>
</evidence>
<proteinExistence type="predicted"/>
<evidence type="ECO:0000313" key="2">
    <source>
        <dbReference type="EMBL" id="KAJ7730107.1"/>
    </source>
</evidence>
<accession>A0AAD7MTL4</accession>